<proteinExistence type="predicted"/>
<evidence type="ECO:0000313" key="1">
    <source>
        <dbReference type="EMBL" id="NDY94949.1"/>
    </source>
</evidence>
<keyword evidence="2" id="KW-1185">Reference proteome</keyword>
<sequence>MAVPDSASYSRLAAMGIEVWRRRVRAGQAAAENEPAAEPRVRLASGDGSWLLVQKRPWDGSQATLMADITALLGADQCRFGQWSTGGTAGLAVAELSARGIVHIVAFGPAPGVMDAPGLIQAPSLDEIAGSASARRRFWTTLRPLLSA</sequence>
<dbReference type="RefSeq" id="WP_164210361.1">
    <property type="nucleotide sequence ID" value="NZ_JAAGSC010000034.1"/>
</dbReference>
<organism evidence="1 2">
    <name type="scientific">Wenzhouxiangella limi</name>
    <dbReference type="NCBI Taxonomy" id="2707351"/>
    <lineage>
        <taxon>Bacteria</taxon>
        <taxon>Pseudomonadati</taxon>
        <taxon>Pseudomonadota</taxon>
        <taxon>Gammaproteobacteria</taxon>
        <taxon>Chromatiales</taxon>
        <taxon>Wenzhouxiangellaceae</taxon>
        <taxon>Wenzhouxiangella</taxon>
    </lineage>
</organism>
<dbReference type="EMBL" id="JAAGSC010000034">
    <property type="protein sequence ID" value="NDY94949.1"/>
    <property type="molecule type" value="Genomic_DNA"/>
</dbReference>
<gene>
    <name evidence="1" type="ORF">G3I74_04315</name>
</gene>
<comment type="caution">
    <text evidence="1">The sequence shown here is derived from an EMBL/GenBank/DDBJ whole genome shotgun (WGS) entry which is preliminary data.</text>
</comment>
<dbReference type="AlphaFoldDB" id="A0A845VCF1"/>
<accession>A0A845VCF1</accession>
<reference evidence="1 2" key="1">
    <citation type="submission" date="2020-02" db="EMBL/GenBank/DDBJ databases">
        <authorList>
            <person name="Zhang X.-Y."/>
        </authorList>
    </citation>
    <scope>NUCLEOTIDE SEQUENCE [LARGE SCALE GENOMIC DNA]</scope>
    <source>
        <strain evidence="1 2">C33</strain>
    </source>
</reference>
<protein>
    <submittedName>
        <fullName evidence="1">Uncharacterized protein</fullName>
    </submittedName>
</protein>
<dbReference type="Proteomes" id="UP000484885">
    <property type="component" value="Unassembled WGS sequence"/>
</dbReference>
<evidence type="ECO:0000313" key="2">
    <source>
        <dbReference type="Proteomes" id="UP000484885"/>
    </source>
</evidence>
<name>A0A845VCF1_9GAMM</name>